<keyword evidence="1" id="KW-0472">Membrane</keyword>
<keyword evidence="1" id="KW-0812">Transmembrane</keyword>
<gene>
    <name evidence="2" type="ORF">CLORY_05070</name>
</gene>
<dbReference type="Proteomes" id="UP000190080">
    <property type="component" value="Unassembled WGS sequence"/>
</dbReference>
<name>A0A1V4IX60_9CLOT</name>
<feature type="transmembrane region" description="Helical" evidence="1">
    <location>
        <begin position="6"/>
        <end position="26"/>
    </location>
</feature>
<organism evidence="2 3">
    <name type="scientific">Clostridium oryzae</name>
    <dbReference type="NCBI Taxonomy" id="1450648"/>
    <lineage>
        <taxon>Bacteria</taxon>
        <taxon>Bacillati</taxon>
        <taxon>Bacillota</taxon>
        <taxon>Clostridia</taxon>
        <taxon>Eubacteriales</taxon>
        <taxon>Clostridiaceae</taxon>
        <taxon>Clostridium</taxon>
    </lineage>
</organism>
<reference evidence="2 3" key="1">
    <citation type="submission" date="2017-03" db="EMBL/GenBank/DDBJ databases">
        <title>Genome sequence of Clostridium oryzae DSM 28571.</title>
        <authorList>
            <person name="Poehlein A."/>
            <person name="Daniel R."/>
        </authorList>
    </citation>
    <scope>NUCLEOTIDE SEQUENCE [LARGE SCALE GENOMIC DNA]</scope>
    <source>
        <strain evidence="2 3">DSM 28571</strain>
    </source>
</reference>
<protein>
    <submittedName>
        <fullName evidence="2">Uncharacterized protein</fullName>
    </submittedName>
</protein>
<keyword evidence="3" id="KW-1185">Reference proteome</keyword>
<evidence type="ECO:0000313" key="3">
    <source>
        <dbReference type="Proteomes" id="UP000190080"/>
    </source>
</evidence>
<comment type="caution">
    <text evidence="2">The sequence shown here is derived from an EMBL/GenBank/DDBJ whole genome shotgun (WGS) entry which is preliminary data.</text>
</comment>
<keyword evidence="1" id="KW-1133">Transmembrane helix</keyword>
<evidence type="ECO:0000313" key="2">
    <source>
        <dbReference type="EMBL" id="OPJ64638.1"/>
    </source>
</evidence>
<sequence>MNVINLLPGIIVVLIIMIIFLFKYIIHVKKLAKKTYLMFLTGFIVRINQGLEEEMGLDFLLQRSLFLNIMELFQLKVYKINELLLK</sequence>
<dbReference type="EMBL" id="MZGV01000003">
    <property type="protein sequence ID" value="OPJ64638.1"/>
    <property type="molecule type" value="Genomic_DNA"/>
</dbReference>
<proteinExistence type="predicted"/>
<dbReference type="AlphaFoldDB" id="A0A1V4IX60"/>
<dbReference type="STRING" id="1450648.CLORY_05070"/>
<evidence type="ECO:0000256" key="1">
    <source>
        <dbReference type="SAM" id="Phobius"/>
    </source>
</evidence>
<accession>A0A1V4IX60</accession>